<comment type="similarity">
    <text evidence="2 10">Belongs to the DNA/RNA non-specific endonuclease family.</text>
</comment>
<evidence type="ECO:0000256" key="6">
    <source>
        <dbReference type="ARBA" id="ARBA00022801"/>
    </source>
</evidence>
<evidence type="ECO:0000313" key="15">
    <source>
        <dbReference type="EMBL" id="HIX74328.1"/>
    </source>
</evidence>
<name>A0A9D1X7L4_9BACT</name>
<proteinExistence type="inferred from homology"/>
<dbReference type="PANTHER" id="PTHR13966:SF5">
    <property type="entry name" value="ENDONUCLEASE G, MITOCHONDRIAL"/>
    <property type="match status" value="1"/>
</dbReference>
<dbReference type="InterPro" id="IPR044929">
    <property type="entry name" value="DNA/RNA_non-sp_Endonuclease_sf"/>
</dbReference>
<reference evidence="15" key="2">
    <citation type="submission" date="2021-04" db="EMBL/GenBank/DDBJ databases">
        <authorList>
            <person name="Gilroy R."/>
        </authorList>
    </citation>
    <scope>NUCLEOTIDE SEQUENCE</scope>
    <source>
        <strain evidence="15">ChiGjej6B6-14162</strain>
    </source>
</reference>
<evidence type="ECO:0000256" key="7">
    <source>
        <dbReference type="ARBA" id="ARBA00022842"/>
    </source>
</evidence>
<dbReference type="PROSITE" id="PS01070">
    <property type="entry name" value="NUCLEASE_NON_SPEC"/>
    <property type="match status" value="1"/>
</dbReference>
<comment type="cofactor">
    <cofactor evidence="1 10">
        <name>Mg(2+)</name>
        <dbReference type="ChEBI" id="CHEBI:18420"/>
    </cofactor>
</comment>
<evidence type="ECO:0000313" key="16">
    <source>
        <dbReference type="Proteomes" id="UP000886740"/>
    </source>
</evidence>
<dbReference type="GO" id="GO:0003676">
    <property type="term" value="F:nucleic acid binding"/>
    <property type="evidence" value="ECO:0007669"/>
    <property type="project" value="InterPro"/>
</dbReference>
<evidence type="ECO:0000256" key="3">
    <source>
        <dbReference type="ARBA" id="ARBA00022722"/>
    </source>
</evidence>
<evidence type="ECO:0000256" key="8">
    <source>
        <dbReference type="PIRSR" id="PIRSR640255-1"/>
    </source>
</evidence>
<keyword evidence="6 10" id="KW-0378">Hydrolase</keyword>
<dbReference type="SMART" id="SM00892">
    <property type="entry name" value="Endonuclease_NS"/>
    <property type="match status" value="1"/>
</dbReference>
<feature type="active site" description="Proton acceptor" evidence="8">
    <location>
        <position position="191"/>
    </location>
</feature>
<dbReference type="Pfam" id="PF01223">
    <property type="entry name" value="Endonuclease_NS"/>
    <property type="match status" value="1"/>
</dbReference>
<dbReference type="InterPro" id="IPR040255">
    <property type="entry name" value="Non-specific_endonuclease"/>
</dbReference>
<keyword evidence="3 10" id="KW-0540">Nuclease</keyword>
<reference evidence="15" key="1">
    <citation type="journal article" date="2021" name="PeerJ">
        <title>Extensive microbial diversity within the chicken gut microbiome revealed by metagenomics and culture.</title>
        <authorList>
            <person name="Gilroy R."/>
            <person name="Ravi A."/>
            <person name="Getino M."/>
            <person name="Pursley I."/>
            <person name="Horton D.L."/>
            <person name="Alikhan N.F."/>
            <person name="Baker D."/>
            <person name="Gharbi K."/>
            <person name="Hall N."/>
            <person name="Watson M."/>
            <person name="Adriaenssens E.M."/>
            <person name="Foster-Nyarko E."/>
            <person name="Jarju S."/>
            <person name="Secka A."/>
            <person name="Antonio M."/>
            <person name="Oren A."/>
            <person name="Chaudhuri R.R."/>
            <person name="La Ragione R."/>
            <person name="Hildebrand F."/>
            <person name="Pallen M.J."/>
        </authorList>
    </citation>
    <scope>NUCLEOTIDE SEQUENCE</scope>
    <source>
        <strain evidence="15">ChiGjej6B6-14162</strain>
    </source>
</reference>
<evidence type="ECO:0000256" key="12">
    <source>
        <dbReference type="SAM" id="Phobius"/>
    </source>
</evidence>
<accession>A0A9D1X7L4</accession>
<protein>
    <recommendedName>
        <fullName evidence="10">Endonuclease</fullName>
        <ecNumber evidence="10">3.1.30.-</ecNumber>
    </recommendedName>
</protein>
<dbReference type="Gene3D" id="3.40.570.10">
    <property type="entry name" value="Extracellular Endonuclease, subunit A"/>
    <property type="match status" value="1"/>
</dbReference>
<dbReference type="SMART" id="SM00477">
    <property type="entry name" value="NUC"/>
    <property type="match status" value="1"/>
</dbReference>
<keyword evidence="12" id="KW-0472">Membrane</keyword>
<dbReference type="InterPro" id="IPR018524">
    <property type="entry name" value="DNA/RNA_endonuclease_AS"/>
</dbReference>
<dbReference type="SUPFAM" id="SSF54060">
    <property type="entry name" value="His-Me finger endonucleases"/>
    <property type="match status" value="1"/>
</dbReference>
<dbReference type="InterPro" id="IPR044925">
    <property type="entry name" value="His-Me_finger_sf"/>
</dbReference>
<keyword evidence="12" id="KW-1133">Transmembrane helix</keyword>
<evidence type="ECO:0000259" key="14">
    <source>
        <dbReference type="SMART" id="SM00892"/>
    </source>
</evidence>
<feature type="domain" description="ENPP1-3/EXOG-like endonuclease/phosphodiesterase" evidence="13">
    <location>
        <begin position="129"/>
        <end position="324"/>
    </location>
</feature>
<sequence>MVQKKTRARSTKAKGGKKRGAKGGGRLSGLITFTRRIFLVFFAAVLCLVGILFVYDYFDSAKVSNFSEAKKAVEKKVEAAKSVKPERERQEATASTKKADSGKREKADIPDRLEIPRLRREAKEQVIRHEGYTLSYNSDYRISNWVAYELTAKEATSQRAERSNKFVVDPDVKGATAYNEDYTRTGYDRGHMAPAGDMKWSLKAMRESFYLSNICPQKPGLNRGVWKDLEEQVRLWAKENGRVWIACGPVISSDMRRLGKNRVGIPKSFYKVLCMEVNGKMEGIGFLFENRDYENGVSPRKMAVTIDSVENLTGIDFFPALPDAVEGEMEATINWSRWSF</sequence>
<dbReference type="EMBL" id="DXEL01000037">
    <property type="protein sequence ID" value="HIX74328.1"/>
    <property type="molecule type" value="Genomic_DNA"/>
</dbReference>
<dbReference type="PANTHER" id="PTHR13966">
    <property type="entry name" value="ENDONUCLEASE RELATED"/>
    <property type="match status" value="1"/>
</dbReference>
<feature type="region of interest" description="Disordered" evidence="11">
    <location>
        <begin position="80"/>
        <end position="109"/>
    </location>
</feature>
<keyword evidence="7" id="KW-0460">Magnesium</keyword>
<keyword evidence="4 9" id="KW-0479">Metal-binding</keyword>
<feature type="binding site" evidence="9">
    <location>
        <position position="222"/>
    </location>
    <ligand>
        <name>Mg(2+)</name>
        <dbReference type="ChEBI" id="CHEBI:18420"/>
        <note>catalytic</note>
    </ligand>
</feature>
<evidence type="ECO:0000256" key="2">
    <source>
        <dbReference type="ARBA" id="ARBA00010052"/>
    </source>
</evidence>
<evidence type="ECO:0000256" key="5">
    <source>
        <dbReference type="ARBA" id="ARBA00022759"/>
    </source>
</evidence>
<dbReference type="InterPro" id="IPR001604">
    <property type="entry name" value="Endo_G_ENPP1-like_dom"/>
</dbReference>
<feature type="transmembrane region" description="Helical" evidence="12">
    <location>
        <begin position="37"/>
        <end position="58"/>
    </location>
</feature>
<evidence type="ECO:0000256" key="1">
    <source>
        <dbReference type="ARBA" id="ARBA00001946"/>
    </source>
</evidence>
<feature type="region of interest" description="Disordered" evidence="11">
    <location>
        <begin position="1"/>
        <end position="23"/>
    </location>
</feature>
<keyword evidence="5 10" id="KW-0255">Endonuclease</keyword>
<evidence type="ECO:0000256" key="10">
    <source>
        <dbReference type="RuleBase" id="RU366055"/>
    </source>
</evidence>
<dbReference type="GO" id="GO:0016787">
    <property type="term" value="F:hydrolase activity"/>
    <property type="evidence" value="ECO:0007669"/>
    <property type="project" value="UniProtKB-KW"/>
</dbReference>
<evidence type="ECO:0000256" key="11">
    <source>
        <dbReference type="SAM" id="MobiDB-lite"/>
    </source>
</evidence>
<dbReference type="GO" id="GO:0046872">
    <property type="term" value="F:metal ion binding"/>
    <property type="evidence" value="ECO:0007669"/>
    <property type="project" value="UniProtKB-KW"/>
</dbReference>
<evidence type="ECO:0000256" key="4">
    <source>
        <dbReference type="ARBA" id="ARBA00022723"/>
    </source>
</evidence>
<dbReference type="EC" id="3.1.30.-" evidence="10"/>
<gene>
    <name evidence="15" type="ORF">H9977_04745</name>
</gene>
<feature type="domain" description="DNA/RNA non-specific endonuclease/pyrophosphatase/phosphodiesterase" evidence="14">
    <location>
        <begin position="128"/>
        <end position="324"/>
    </location>
</feature>
<dbReference type="GO" id="GO:0004519">
    <property type="term" value="F:endonuclease activity"/>
    <property type="evidence" value="ECO:0007669"/>
    <property type="project" value="UniProtKB-UniRule"/>
</dbReference>
<dbReference type="AlphaFoldDB" id="A0A9D1X7L4"/>
<dbReference type="Proteomes" id="UP000886740">
    <property type="component" value="Unassembled WGS sequence"/>
</dbReference>
<organism evidence="15 16">
    <name type="scientific">Candidatus Parabacteroides intestinipullorum</name>
    <dbReference type="NCBI Taxonomy" id="2838723"/>
    <lineage>
        <taxon>Bacteria</taxon>
        <taxon>Pseudomonadati</taxon>
        <taxon>Bacteroidota</taxon>
        <taxon>Bacteroidia</taxon>
        <taxon>Bacteroidales</taxon>
        <taxon>Tannerellaceae</taxon>
        <taxon>Parabacteroides</taxon>
    </lineage>
</organism>
<dbReference type="InterPro" id="IPR020821">
    <property type="entry name" value="ENPP1-3/EXOG-like_nuc-like"/>
</dbReference>
<evidence type="ECO:0000259" key="13">
    <source>
        <dbReference type="SMART" id="SM00477"/>
    </source>
</evidence>
<comment type="caution">
    <text evidence="15">The sequence shown here is derived from an EMBL/GenBank/DDBJ whole genome shotgun (WGS) entry which is preliminary data.</text>
</comment>
<evidence type="ECO:0000256" key="9">
    <source>
        <dbReference type="PIRSR" id="PIRSR640255-2"/>
    </source>
</evidence>
<feature type="compositionally biased region" description="Basic residues" evidence="11">
    <location>
        <begin position="1"/>
        <end position="21"/>
    </location>
</feature>
<keyword evidence="12" id="KW-0812">Transmembrane</keyword>
<dbReference type="CDD" id="cd00091">
    <property type="entry name" value="NUC"/>
    <property type="match status" value="1"/>
</dbReference>